<dbReference type="Gene3D" id="1.10.3370.10">
    <property type="entry name" value="SecY subunit domain"/>
    <property type="match status" value="1"/>
</dbReference>
<protein>
    <recommendedName>
        <fullName evidence="2">Preprotein translocase subunit SecY</fullName>
    </recommendedName>
</protein>
<feature type="non-terminal residue" evidence="1">
    <location>
        <position position="62"/>
    </location>
</feature>
<dbReference type="EMBL" id="UINC01147898">
    <property type="protein sequence ID" value="SVD39491.1"/>
    <property type="molecule type" value="Genomic_DNA"/>
</dbReference>
<dbReference type="AlphaFoldDB" id="A0A382V0Q8"/>
<dbReference type="SUPFAM" id="SSF103491">
    <property type="entry name" value="Preprotein translocase SecY subunit"/>
    <property type="match status" value="1"/>
</dbReference>
<dbReference type="InterPro" id="IPR023201">
    <property type="entry name" value="SecY_dom_sf"/>
</dbReference>
<evidence type="ECO:0000313" key="1">
    <source>
        <dbReference type="EMBL" id="SVD39491.1"/>
    </source>
</evidence>
<sequence>MLFVFSLGGHIPTPGIDATAVTAFFEAQQGSILRFFDMFTGGALGRMTIFALGVMPYISASI</sequence>
<evidence type="ECO:0008006" key="2">
    <source>
        <dbReference type="Google" id="ProtNLM"/>
    </source>
</evidence>
<proteinExistence type="predicted"/>
<organism evidence="1">
    <name type="scientific">marine metagenome</name>
    <dbReference type="NCBI Taxonomy" id="408172"/>
    <lineage>
        <taxon>unclassified sequences</taxon>
        <taxon>metagenomes</taxon>
        <taxon>ecological metagenomes</taxon>
    </lineage>
</organism>
<reference evidence="1" key="1">
    <citation type="submission" date="2018-05" db="EMBL/GenBank/DDBJ databases">
        <authorList>
            <person name="Lanie J.A."/>
            <person name="Ng W.-L."/>
            <person name="Kazmierczak K.M."/>
            <person name="Andrzejewski T.M."/>
            <person name="Davidsen T.M."/>
            <person name="Wayne K.J."/>
            <person name="Tettelin H."/>
            <person name="Glass J.I."/>
            <person name="Rusch D."/>
            <person name="Podicherti R."/>
            <person name="Tsui H.-C.T."/>
            <person name="Winkler M.E."/>
        </authorList>
    </citation>
    <scope>NUCLEOTIDE SEQUENCE</scope>
</reference>
<accession>A0A382V0Q8</accession>
<name>A0A382V0Q8_9ZZZZ</name>
<gene>
    <name evidence="1" type="ORF">METZ01_LOCUS392345</name>
</gene>